<protein>
    <submittedName>
        <fullName evidence="5">DnaD domain-containing protein</fullName>
    </submittedName>
</protein>
<accession>A0ABS1JF21</accession>
<gene>
    <name evidence="5" type="ORF">JJB07_18475</name>
</gene>
<evidence type="ECO:0000313" key="5">
    <source>
        <dbReference type="EMBL" id="MBL0388594.1"/>
    </source>
</evidence>
<dbReference type="RefSeq" id="WP_201637555.1">
    <property type="nucleotide sequence ID" value="NZ_JAEQNB010000006.1"/>
</dbReference>
<reference evidence="5 6" key="1">
    <citation type="submission" date="2021-01" db="EMBL/GenBank/DDBJ databases">
        <title>Tumebacillus sp. strain ITR2 16S ribosomal RNA gene Genome sequencing and assembly.</title>
        <authorList>
            <person name="Kang M."/>
        </authorList>
    </citation>
    <scope>NUCLEOTIDE SEQUENCE [LARGE SCALE GENOMIC DNA]</scope>
    <source>
        <strain evidence="5 6">ITR2</strain>
    </source>
</reference>
<dbReference type="InterPro" id="IPR036388">
    <property type="entry name" value="WH-like_DNA-bd_sf"/>
</dbReference>
<dbReference type="SUPFAM" id="SSF158499">
    <property type="entry name" value="DnaD domain-like"/>
    <property type="match status" value="1"/>
</dbReference>
<keyword evidence="6" id="KW-1185">Reference proteome</keyword>
<evidence type="ECO:0000259" key="4">
    <source>
        <dbReference type="Pfam" id="PF21984"/>
    </source>
</evidence>
<dbReference type="InterPro" id="IPR053162">
    <property type="entry name" value="DnaD"/>
</dbReference>
<dbReference type="InterPro" id="IPR053843">
    <property type="entry name" value="DnaD_N"/>
</dbReference>
<dbReference type="InterPro" id="IPR034829">
    <property type="entry name" value="DnaD-like_sf"/>
</dbReference>
<feature type="compositionally biased region" description="Low complexity" evidence="2">
    <location>
        <begin position="208"/>
        <end position="234"/>
    </location>
</feature>
<evidence type="ECO:0000256" key="2">
    <source>
        <dbReference type="SAM" id="MobiDB-lite"/>
    </source>
</evidence>
<dbReference type="Pfam" id="PF07261">
    <property type="entry name" value="DnaB_2"/>
    <property type="match status" value="1"/>
</dbReference>
<dbReference type="InterPro" id="IPR006343">
    <property type="entry name" value="DnaB/C_C"/>
</dbReference>
<sequence length="253" mass="29670">MTQRQDDATTVLLTSGFLAVPSLLLKFYKQLGLADEEMMLVLHLLQFRQEGVEFPTPDQIGERMMLHGDFLLSTLGTLQRAGFLEIGEEQIDLRPLYRKLAEFIQPKPKPAASSLDLLEKKEQNLFSVFEQEFGRPLSPLECEMIIKWVDDDRYREDLVREALREAVLSGKFNFKYIDRILFEWQKINIRTLQELNVHREQFRNRMPGSRQRQAQTSRQQTAPQPQRQPQGQAPEADGQENKYDAFYRMYGRE</sequence>
<dbReference type="Gene3D" id="1.10.10.630">
    <property type="entry name" value="DnaD domain-like"/>
    <property type="match status" value="1"/>
</dbReference>
<comment type="caution">
    <text evidence="5">The sequence shown here is derived from an EMBL/GenBank/DDBJ whole genome shotgun (WGS) entry which is preliminary data.</text>
</comment>
<comment type="similarity">
    <text evidence="1">Belongs to the DnaB/DnaD family.</text>
</comment>
<proteinExistence type="inferred from homology"/>
<dbReference type="EMBL" id="JAEQNB010000006">
    <property type="protein sequence ID" value="MBL0388594.1"/>
    <property type="molecule type" value="Genomic_DNA"/>
</dbReference>
<dbReference type="Pfam" id="PF21984">
    <property type="entry name" value="DnaD_N"/>
    <property type="match status" value="1"/>
</dbReference>
<evidence type="ECO:0000313" key="6">
    <source>
        <dbReference type="Proteomes" id="UP000602284"/>
    </source>
</evidence>
<organism evidence="5 6">
    <name type="scientific">Tumebacillus amylolyticus</name>
    <dbReference type="NCBI Taxonomy" id="2801339"/>
    <lineage>
        <taxon>Bacteria</taxon>
        <taxon>Bacillati</taxon>
        <taxon>Bacillota</taxon>
        <taxon>Bacilli</taxon>
        <taxon>Bacillales</taxon>
        <taxon>Alicyclobacillaceae</taxon>
        <taxon>Tumebacillus</taxon>
    </lineage>
</organism>
<feature type="domain" description="DnaD N-terminal" evidence="4">
    <location>
        <begin position="20"/>
        <end position="105"/>
    </location>
</feature>
<feature type="region of interest" description="Disordered" evidence="2">
    <location>
        <begin position="204"/>
        <end position="244"/>
    </location>
</feature>
<dbReference type="PANTHER" id="PTHR37293:SF6">
    <property type="entry name" value="DNA REPLICATION PROTEIN DNAD"/>
    <property type="match status" value="1"/>
</dbReference>
<dbReference type="Proteomes" id="UP000602284">
    <property type="component" value="Unassembled WGS sequence"/>
</dbReference>
<name>A0ABS1JF21_9BACL</name>
<dbReference type="Gene3D" id="1.10.10.10">
    <property type="entry name" value="Winged helix-like DNA-binding domain superfamily/Winged helix DNA-binding domain"/>
    <property type="match status" value="1"/>
</dbReference>
<feature type="domain" description="DnaB/C C-terminal" evidence="3">
    <location>
        <begin position="126"/>
        <end position="198"/>
    </location>
</feature>
<dbReference type="NCBIfam" id="TIGR01446">
    <property type="entry name" value="DnaD_dom"/>
    <property type="match status" value="1"/>
</dbReference>
<evidence type="ECO:0000256" key="1">
    <source>
        <dbReference type="ARBA" id="ARBA00093462"/>
    </source>
</evidence>
<evidence type="ECO:0000259" key="3">
    <source>
        <dbReference type="Pfam" id="PF07261"/>
    </source>
</evidence>
<dbReference type="PANTHER" id="PTHR37293">
    <property type="entry name" value="PHAGE REPLICATION PROTEIN-RELATED"/>
    <property type="match status" value="1"/>
</dbReference>